<reference evidence="2 56" key="7">
    <citation type="submission" date="2019-06" db="EMBL/GenBank/DDBJ databases">
        <title>Complete genome sequence of Bacteroides uniformis NBRC 113350.</title>
        <authorList>
            <person name="Miura T."/>
            <person name="Furukawa M."/>
            <person name="Shimamura M."/>
            <person name="Ohyama Y."/>
            <person name="Yamazoe A."/>
            <person name="Kawasaki H."/>
        </authorList>
    </citation>
    <scope>NUCLEOTIDE SEQUENCE [LARGE SCALE GENOMIC DNA]</scope>
    <source>
        <strain evidence="2 56">NBRC 113350</strain>
    </source>
</reference>
<evidence type="ECO:0000313" key="69">
    <source>
        <dbReference type="Proteomes" id="UP001215818"/>
    </source>
</evidence>
<dbReference type="Proteomes" id="UP000284514">
    <property type="component" value="Unassembled WGS sequence"/>
</dbReference>
<evidence type="ECO:0000313" key="5">
    <source>
        <dbReference type="EMBL" id="CUP38241.1"/>
    </source>
</evidence>
<dbReference type="EMBL" id="WCUR01000038">
    <property type="protein sequence ID" value="KAB4115518.1"/>
    <property type="molecule type" value="Genomic_DNA"/>
</dbReference>
<dbReference type="RefSeq" id="WP_005829126.1">
    <property type="nucleotide sequence ID" value="NZ_AP019724.1"/>
</dbReference>
<reference evidence="38 39" key="1">
    <citation type="submission" date="2015-09" db="EMBL/GenBank/DDBJ databases">
        <authorList>
            <consortium name="Pathogen Informatics"/>
        </authorList>
    </citation>
    <scope>NUCLEOTIDE SEQUENCE [LARGE SCALE GENOMIC DNA]</scope>
    <source>
        <strain evidence="3 38">2789STDY5608791</strain>
        <strain evidence="4 39">2789STDY5834898</strain>
        <strain evidence="5 40">2789STDY5834942</strain>
    </source>
</reference>
<evidence type="ECO:0000313" key="45">
    <source>
        <dbReference type="Proteomes" id="UP000261295"/>
    </source>
</evidence>
<dbReference type="Proteomes" id="UP000442334">
    <property type="component" value="Unassembled WGS sequence"/>
</dbReference>
<dbReference type="EMBL" id="QSHA01000001">
    <property type="protein sequence ID" value="RHB77507.1"/>
    <property type="molecule type" value="Genomic_DNA"/>
</dbReference>
<evidence type="ECO:0000313" key="66">
    <source>
        <dbReference type="Proteomes" id="UP000487989"/>
    </source>
</evidence>
<dbReference type="EMBL" id="NFHS01000003">
    <property type="protein sequence ID" value="OUN55386.1"/>
    <property type="molecule type" value="Genomic_DNA"/>
</dbReference>
<evidence type="ECO:0000313" key="50">
    <source>
        <dbReference type="Proteomes" id="UP000284022"/>
    </source>
</evidence>
<dbReference type="EMBL" id="WCUP01000003">
    <property type="protein sequence ID" value="KAB4110938.1"/>
    <property type="molecule type" value="Genomic_DNA"/>
</dbReference>
<evidence type="ECO:0000313" key="4">
    <source>
        <dbReference type="EMBL" id="CUO91392.1"/>
    </source>
</evidence>
<dbReference type="EMBL" id="QRZC01000011">
    <property type="protein sequence ID" value="RGV42004.1"/>
    <property type="molecule type" value="Genomic_DNA"/>
</dbReference>
<feature type="transmembrane region" description="Helical" evidence="1">
    <location>
        <begin position="77"/>
        <end position="95"/>
    </location>
</feature>
<dbReference type="Proteomes" id="UP000196329">
    <property type="component" value="Unassembled WGS sequence"/>
</dbReference>
<dbReference type="Proteomes" id="UP000263754">
    <property type="component" value="Unassembled WGS sequence"/>
</dbReference>
<evidence type="ECO:0000313" key="34">
    <source>
        <dbReference type="EMBL" id="RHC76556.1"/>
    </source>
</evidence>
<dbReference type="Proteomes" id="UP000320533">
    <property type="component" value="Chromosome"/>
</dbReference>
<dbReference type="Proteomes" id="UP001196342">
    <property type="component" value="Unassembled WGS sequence"/>
</dbReference>
<evidence type="ECO:0000313" key="52">
    <source>
        <dbReference type="Proteomes" id="UP000284640"/>
    </source>
</evidence>
<evidence type="ECO:0000313" key="64">
    <source>
        <dbReference type="Proteomes" id="UP000462376"/>
    </source>
</evidence>
<evidence type="ECO:0000313" key="38">
    <source>
        <dbReference type="Proteomes" id="UP000095419"/>
    </source>
</evidence>
<dbReference type="EMBL" id="WCUQ01000004">
    <property type="protein sequence ID" value="KAB4125878.1"/>
    <property type="molecule type" value="Genomic_DNA"/>
</dbReference>
<dbReference type="EMBL" id="JAWDEU010000002">
    <property type="protein sequence ID" value="MDU0245735.1"/>
    <property type="molecule type" value="Genomic_DNA"/>
</dbReference>
<dbReference type="EMBL" id="QRVP01000003">
    <property type="protein sequence ID" value="RGS56299.1"/>
    <property type="molecule type" value="Genomic_DNA"/>
</dbReference>
<dbReference type="Proteomes" id="UP000433928">
    <property type="component" value="Unassembled WGS sequence"/>
</dbReference>
<reference evidence="57 58" key="6">
    <citation type="journal article" date="2019" name="Nat. Med.">
        <title>A library of human gut bacterial isolates paired with longitudinal multiomics data enables mechanistic microbiome research.</title>
        <authorList>
            <person name="Poyet M."/>
            <person name="Groussin M."/>
            <person name="Gibbons S.M."/>
            <person name="Avila-Pacheco J."/>
            <person name="Jiang X."/>
            <person name="Kearney S.M."/>
            <person name="Perrotta A.R."/>
            <person name="Berdy B."/>
            <person name="Zhao S."/>
            <person name="Lieberman T.D."/>
            <person name="Swanson P.K."/>
            <person name="Smith M."/>
            <person name="Roesemann S."/>
            <person name="Alexander J.E."/>
            <person name="Rich S.A."/>
            <person name="Livny J."/>
            <person name="Vlamakis H."/>
            <person name="Clish C."/>
            <person name="Bullock K."/>
            <person name="Deik A."/>
            <person name="Scott J."/>
            <person name="Pierce K.A."/>
            <person name="Xavier R.J."/>
            <person name="Alm E.J."/>
        </authorList>
    </citation>
    <scope>NUCLEOTIDE SEQUENCE [LARGE SCALE GENOMIC DNA]</scope>
    <source>
        <strain evidence="12 65">BIOML-A19</strain>
        <strain evidence="13 63">BIOML-A21</strain>
        <strain evidence="11 59">BIOML-A27</strain>
        <strain evidence="16 66">BIOML-A3</strain>
        <strain evidence="8 62">BIOML-A36</strain>
        <strain evidence="10 61">BIOML-A37</strain>
        <strain evidence="9 60">BIOML-A38</strain>
        <strain evidence="7 58">BIOML-A42</strain>
        <strain evidence="14 64">BIOML-A5</strain>
        <strain evidence="15 57">BIOML-A6</strain>
    </source>
</reference>
<dbReference type="EMBL" id="BQNL01000001">
    <property type="protein sequence ID" value="GKH14582.1"/>
    <property type="molecule type" value="Genomic_DNA"/>
</dbReference>
<dbReference type="EMBL" id="QSRB01000002">
    <property type="protein sequence ID" value="RGK87745.1"/>
    <property type="molecule type" value="Genomic_DNA"/>
</dbReference>
<dbReference type="Proteomes" id="UP000462376">
    <property type="component" value="Unassembled WGS sequence"/>
</dbReference>
<dbReference type="EMBL" id="QSEE01000010">
    <property type="protein sequence ID" value="RGZ48476.1"/>
    <property type="molecule type" value="Genomic_DNA"/>
</dbReference>
<evidence type="ECO:0000313" key="46">
    <source>
        <dbReference type="Proteomes" id="UP000263754"/>
    </source>
</evidence>
<dbReference type="EMBL" id="WCTJ01000026">
    <property type="protein sequence ID" value="KAB4250687.1"/>
    <property type="molecule type" value="Genomic_DNA"/>
</dbReference>
<evidence type="ECO:0000313" key="41">
    <source>
        <dbReference type="Proteomes" id="UP000186549"/>
    </source>
</evidence>
<dbReference type="STRING" id="820.ERS852554_00544"/>
<evidence type="ECO:0000313" key="68">
    <source>
        <dbReference type="Proteomes" id="UP001196342"/>
    </source>
</evidence>
<dbReference type="EMBL" id="QSJZ01000001">
    <property type="protein sequence ID" value="RHE25869.1"/>
    <property type="molecule type" value="Genomic_DNA"/>
</dbReference>
<reference evidence="22" key="11">
    <citation type="submission" date="2023-10" db="EMBL/GenBank/DDBJ databases">
        <title>Genome of Potential pathogenic bacteria in Crohn's disease.</title>
        <authorList>
            <person name="Rodriguez-Palacios A."/>
        </authorList>
    </citation>
    <scope>NUCLEOTIDE SEQUENCE</scope>
    <source>
        <strain evidence="22">CavFT-hAR50</strain>
    </source>
</reference>
<dbReference type="EMBL" id="QSIF01000001">
    <property type="protein sequence ID" value="RHC76556.1"/>
    <property type="molecule type" value="Genomic_DNA"/>
</dbReference>
<reference evidence="23 41" key="2">
    <citation type="journal article" date="2016" name="Nat. Biotechnol.">
        <title>Measurement of bacterial replication rates in microbial communities.</title>
        <authorList>
            <person name="Brown C.T."/>
            <person name="Olm M.R."/>
            <person name="Thomas B.C."/>
            <person name="Banfield J.F."/>
        </authorList>
    </citation>
    <scope>NUCLEOTIDE SEQUENCE [LARGE SCALE GENOMIC DNA]</scope>
    <source>
        <strain evidence="23">45_41</strain>
    </source>
</reference>
<evidence type="ECO:0000313" key="2">
    <source>
        <dbReference type="EMBL" id="BBK88315.1"/>
    </source>
</evidence>
<evidence type="ECO:0000313" key="16">
    <source>
        <dbReference type="EMBL" id="KAB4250687.1"/>
    </source>
</evidence>
<evidence type="ECO:0000313" key="43">
    <source>
        <dbReference type="Proteomes" id="UP000260795"/>
    </source>
</evidence>
<reference evidence="17 68" key="8">
    <citation type="submission" date="2020-12" db="EMBL/GenBank/DDBJ databases">
        <title>Microorganisms.</title>
        <authorList>
            <person name="Matos J."/>
            <person name="Faleiro L."/>
            <person name="Duarte I."/>
        </authorList>
    </citation>
    <scope>NUCLEOTIDE SEQUENCE [LARGE SCALE GENOMIC DNA]</scope>
    <source>
        <strain evidence="17 68">PtFD3Pch2</strain>
    </source>
</reference>
<evidence type="ECO:0000313" key="35">
    <source>
        <dbReference type="EMBL" id="RHE25869.1"/>
    </source>
</evidence>
<dbReference type="EMBL" id="MNQU01000152">
    <property type="protein sequence ID" value="OKZ35882.1"/>
    <property type="molecule type" value="Genomic_DNA"/>
</dbReference>
<evidence type="ECO:0000313" key="63">
    <source>
        <dbReference type="Proteomes" id="UP000442334"/>
    </source>
</evidence>
<evidence type="ECO:0000313" key="9">
    <source>
        <dbReference type="EMBL" id="KAB4115518.1"/>
    </source>
</evidence>
<dbReference type="EMBL" id="JAQNSB010000029">
    <property type="protein sequence ID" value="MDC1856452.1"/>
    <property type="molecule type" value="Genomic_DNA"/>
</dbReference>
<dbReference type="EMBL" id="QSKL01000001">
    <property type="protein sequence ID" value="RHE62021.1"/>
    <property type="molecule type" value="Genomic_DNA"/>
</dbReference>
<evidence type="ECO:0000313" key="15">
    <source>
        <dbReference type="EMBL" id="KAB4245608.1"/>
    </source>
</evidence>
<dbReference type="EMBL" id="WCTL01000025">
    <property type="protein sequence ID" value="KAB4230593.1"/>
    <property type="molecule type" value="Genomic_DNA"/>
</dbReference>
<evidence type="ECO:0000313" key="21">
    <source>
        <dbReference type="EMBL" id="MDC1880525.1"/>
    </source>
</evidence>
<evidence type="ECO:0000313" key="8">
    <source>
        <dbReference type="EMBL" id="KAB4110938.1"/>
    </source>
</evidence>
<evidence type="ECO:0000313" key="20">
    <source>
        <dbReference type="EMBL" id="MDC1856452.1"/>
    </source>
</evidence>
<dbReference type="Proteomes" id="UP000260874">
    <property type="component" value="Unassembled WGS sequence"/>
</dbReference>
<evidence type="ECO:0000313" key="3">
    <source>
        <dbReference type="EMBL" id="CUO31999.1"/>
    </source>
</evidence>
<dbReference type="Proteomes" id="UP000441711">
    <property type="component" value="Unassembled WGS sequence"/>
</dbReference>
<evidence type="ECO:0000313" key="10">
    <source>
        <dbReference type="EMBL" id="KAB4125878.1"/>
    </source>
</evidence>
<evidence type="ECO:0000313" key="14">
    <source>
        <dbReference type="EMBL" id="KAB4230593.1"/>
    </source>
</evidence>
<evidence type="ECO:0000256" key="1">
    <source>
        <dbReference type="SAM" id="Phobius"/>
    </source>
</evidence>
<evidence type="ECO:0000313" key="67">
    <source>
        <dbReference type="Proteomes" id="UP001181247"/>
    </source>
</evidence>
<dbReference type="Proteomes" id="UP000284640">
    <property type="component" value="Unassembled WGS sequence"/>
</dbReference>
<evidence type="ECO:0000313" key="6">
    <source>
        <dbReference type="EMBL" id="GKH14582.1"/>
    </source>
</evidence>
<dbReference type="EMBL" id="WCUA01000007">
    <property type="protein sequence ID" value="KAB4185927.1"/>
    <property type="molecule type" value="Genomic_DNA"/>
</dbReference>
<evidence type="ECO:0000313" key="28">
    <source>
        <dbReference type="EMBL" id="RGM58690.1"/>
    </source>
</evidence>
<evidence type="ECO:0000313" key="48">
    <source>
        <dbReference type="Proteomes" id="UP000283684"/>
    </source>
</evidence>
<dbReference type="Proteomes" id="UP001213309">
    <property type="component" value="Unassembled WGS sequence"/>
</dbReference>
<keyword evidence="1" id="KW-1133">Transmembrane helix</keyword>
<dbReference type="EMBL" id="WCUV01000020">
    <property type="protein sequence ID" value="KAB4087081.1"/>
    <property type="molecule type" value="Genomic_DNA"/>
</dbReference>
<evidence type="ECO:0000313" key="31">
    <source>
        <dbReference type="EMBL" id="RGV42004.1"/>
    </source>
</evidence>
<keyword evidence="68" id="KW-1185">Reference proteome</keyword>
<dbReference type="AlphaFoldDB" id="A0A139K5V7"/>
<dbReference type="KEGG" id="bun:Bun01g_26850"/>
<evidence type="ECO:0000313" key="59">
    <source>
        <dbReference type="Proteomes" id="UP000433928"/>
    </source>
</evidence>
<dbReference type="Proteomes" id="UP000434462">
    <property type="component" value="Unassembled WGS sequence"/>
</dbReference>
<evidence type="ECO:0000313" key="54">
    <source>
        <dbReference type="Proteomes" id="UP000285343"/>
    </source>
</evidence>
<evidence type="ECO:0000313" key="42">
    <source>
        <dbReference type="Proteomes" id="UP000196329"/>
    </source>
</evidence>
<dbReference type="GeneID" id="99752187"/>
<evidence type="ECO:0000313" key="23">
    <source>
        <dbReference type="EMBL" id="OKZ35882.1"/>
    </source>
</evidence>
<evidence type="ECO:0000313" key="36">
    <source>
        <dbReference type="EMBL" id="RHE62021.1"/>
    </source>
</evidence>
<evidence type="ECO:0000313" key="51">
    <source>
        <dbReference type="Proteomes" id="UP000284514"/>
    </source>
</evidence>
<dbReference type="Proteomes" id="UP000283766">
    <property type="component" value="Unassembled WGS sequence"/>
</dbReference>
<dbReference type="Proteomes" id="UP000285343">
    <property type="component" value="Unassembled WGS sequence"/>
</dbReference>
<dbReference type="Proteomes" id="UP000284022">
    <property type="component" value="Unassembled WGS sequence"/>
</dbReference>
<keyword evidence="1" id="KW-0472">Membrane</keyword>
<dbReference type="Proteomes" id="UP000095766">
    <property type="component" value="Unassembled WGS sequence"/>
</dbReference>
<evidence type="ECO:0000313" key="37">
    <source>
        <dbReference type="EMBL" id="RHH28694.1"/>
    </source>
</evidence>
<dbReference type="Proteomes" id="UP000283601">
    <property type="component" value="Unassembled WGS sequence"/>
</dbReference>
<evidence type="ECO:0000313" key="55">
    <source>
        <dbReference type="Proteomes" id="UP000286114"/>
    </source>
</evidence>
<dbReference type="Proteomes" id="UP000487989">
    <property type="component" value="Unassembled WGS sequence"/>
</dbReference>
<evidence type="ECO:0000313" key="61">
    <source>
        <dbReference type="Proteomes" id="UP000438773"/>
    </source>
</evidence>
<dbReference type="Proteomes" id="UP000286114">
    <property type="component" value="Unassembled WGS sequence"/>
</dbReference>
<dbReference type="EMBL" id="QRJL01000010">
    <property type="protein sequence ID" value="RHH28694.1"/>
    <property type="molecule type" value="Genomic_DNA"/>
</dbReference>
<feature type="transmembrane region" description="Helical" evidence="1">
    <location>
        <begin position="101"/>
        <end position="123"/>
    </location>
</feature>
<evidence type="ECO:0000313" key="49">
    <source>
        <dbReference type="Proteomes" id="UP000283766"/>
    </source>
</evidence>
<evidence type="ECO:0000313" key="17">
    <source>
        <dbReference type="EMBL" id="MBT8727694.1"/>
    </source>
</evidence>
<dbReference type="Proteomes" id="UP001181247">
    <property type="component" value="Unassembled WGS sequence"/>
</dbReference>
<evidence type="ECO:0000313" key="53">
    <source>
        <dbReference type="Proteomes" id="UP000285283"/>
    </source>
</evidence>
<protein>
    <recommendedName>
        <fullName evidence="70">Transmembrane protein</fullName>
    </recommendedName>
</protein>
<gene>
    <name evidence="24" type="ORF">B5G17_06620</name>
    <name evidence="23" type="ORF">BHV79_05465</name>
    <name evidence="2" type="ORF">Bun01g_26850</name>
    <name evidence="6" type="ORF">CE91St12_27920</name>
    <name evidence="37" type="ORF">DW216_14810</name>
    <name evidence="36" type="ORF">DW729_01065</name>
    <name evidence="35" type="ORF">DW758_02060</name>
    <name evidence="34" type="ORF">DW831_00120</name>
    <name evidence="33" type="ORF">DW873_00480</name>
    <name evidence="32" type="ORF">DW988_10835</name>
    <name evidence="31" type="ORF">DWW14_09880</name>
    <name evidence="30" type="ORF">DWW83_16395</name>
    <name evidence="29" type="ORF">DWX87_04400</name>
    <name evidence="28" type="ORF">DXC07_00560</name>
    <name evidence="27" type="ORF">DXC80_08725</name>
    <name evidence="26" type="ORF">DXC91_04075</name>
    <name evidence="25" type="ORF">DXD90_01025</name>
    <name evidence="3" type="ORF">ERS417307_01392</name>
    <name evidence="4" type="ORF">ERS852510_00391</name>
    <name evidence="5" type="ORF">ERS852554_00544</name>
    <name evidence="15" type="ORF">GAP41_04920</name>
    <name evidence="14" type="ORF">GAP47_19025</name>
    <name evidence="16" type="ORF">GAP48_14975</name>
    <name evidence="13" type="ORF">GAQ34_08795</name>
    <name evidence="12" type="ORF">GAQ44_13930</name>
    <name evidence="7" type="ORF">GAQ56_20385</name>
    <name evidence="11" type="ORF">GAQ59_10675</name>
    <name evidence="8" type="ORF">GAQ70_05840</name>
    <name evidence="9" type="ORF">GAQ72_11900</name>
    <name evidence="10" type="ORF">GAQ75_08880</name>
    <name evidence="17" type="ORF">JQN06_16300</name>
    <name evidence="19" type="ORF">POY73_04885</name>
    <name evidence="18" type="ORF">POY80_13570</name>
    <name evidence="20" type="ORF">POZ22_16950</name>
    <name evidence="21" type="ORF">POZ24_10850</name>
    <name evidence="22" type="ORF">RVH16_13585</name>
</gene>
<reference evidence="42" key="3">
    <citation type="submission" date="2017-04" db="EMBL/GenBank/DDBJ databases">
        <title>Function of individual gut microbiota members based on whole genome sequencing of pure cultures obtained from chicken caecum.</title>
        <authorList>
            <person name="Medvecky M."/>
            <person name="Cejkova D."/>
            <person name="Polansky O."/>
            <person name="Karasova D."/>
            <person name="Kubasova T."/>
            <person name="Cizek A."/>
            <person name="Rychlik I."/>
        </authorList>
    </citation>
    <scope>NUCLEOTIDE SEQUENCE [LARGE SCALE GENOMIC DNA]</scope>
    <source>
        <strain evidence="42">An67</strain>
    </source>
</reference>
<dbReference type="EMBL" id="JAQNSG010000008">
    <property type="protein sequence ID" value="MDC1880525.1"/>
    <property type="molecule type" value="Genomic_DNA"/>
</dbReference>
<evidence type="ECO:0000313" key="18">
    <source>
        <dbReference type="EMBL" id="MDC1753471.1"/>
    </source>
</evidence>
<dbReference type="Proteomes" id="UP001214113">
    <property type="component" value="Unassembled WGS sequence"/>
</dbReference>
<dbReference type="Proteomes" id="UP001215818">
    <property type="component" value="Unassembled WGS sequence"/>
</dbReference>
<reference evidence="18 69" key="10">
    <citation type="submission" date="2022-10" db="EMBL/GenBank/DDBJ databases">
        <title>Human gut microbiome strain richness.</title>
        <authorList>
            <person name="Chen-Liaw A."/>
        </authorList>
    </citation>
    <scope>NUCLEOTIDE SEQUENCE</scope>
    <source>
        <strain evidence="21">1001713st2_A4_1001713B170214_170313</strain>
        <strain evidence="18">A1_m1001262Bd0_191120</strain>
        <strain evidence="20">BSD2780061687st1_G10_BSD2780061687b_171204</strain>
        <strain evidence="19 69">D53st1_B1_D53t1_180928</strain>
    </source>
</reference>
<dbReference type="EMBL" id="JAQNQY010000014">
    <property type="protein sequence ID" value="MDC1753471.1"/>
    <property type="molecule type" value="Genomic_DNA"/>
</dbReference>
<dbReference type="Proteomes" id="UP000095419">
    <property type="component" value="Unassembled WGS sequence"/>
</dbReference>
<evidence type="ECO:0000313" key="12">
    <source>
        <dbReference type="EMBL" id="KAB4182200.1"/>
    </source>
</evidence>
<evidence type="ECO:0000313" key="32">
    <source>
        <dbReference type="EMBL" id="RGZ48476.1"/>
    </source>
</evidence>
<evidence type="ECO:0000313" key="27">
    <source>
        <dbReference type="EMBL" id="RGL14582.1"/>
    </source>
</evidence>
<dbReference type="Proteomes" id="UP000186549">
    <property type="component" value="Unassembled WGS sequence"/>
</dbReference>
<proteinExistence type="predicted"/>
<evidence type="ECO:0000313" key="62">
    <source>
        <dbReference type="Proteomes" id="UP000441711"/>
    </source>
</evidence>
<reference evidence="6" key="9">
    <citation type="submission" date="2022-01" db="EMBL/GenBank/DDBJ databases">
        <title>Novel bile acid biosynthetic pathways are enriched in the microbiome of centenarians.</title>
        <authorList>
            <person name="Sato Y."/>
            <person name="Atarashi K."/>
            <person name="Plichta R.D."/>
            <person name="Arai Y."/>
            <person name="Sasajima S."/>
            <person name="Kearney M.S."/>
            <person name="Suda W."/>
            <person name="Takeshita K."/>
            <person name="Sasaki T."/>
            <person name="Okamoto S."/>
            <person name="Skelly N.A."/>
            <person name="Okamura Y."/>
            <person name="Vlamakis H."/>
            <person name="Li Y."/>
            <person name="Tanoue T."/>
            <person name="Takei H."/>
            <person name="Nittono H."/>
            <person name="Narushima S."/>
            <person name="Irie J."/>
            <person name="Itoh H."/>
            <person name="Moriya K."/>
            <person name="Sugiura Y."/>
            <person name="Suematsu M."/>
            <person name="Moritoki N."/>
            <person name="Shibata S."/>
            <person name="Littman R.D."/>
            <person name="Fischbach A.M."/>
            <person name="Uwamino Y."/>
            <person name="Inoue T."/>
            <person name="Honda A."/>
            <person name="Hattori M."/>
            <person name="Murai T."/>
            <person name="Xavier J.R."/>
            <person name="Hirose N."/>
            <person name="Honda K."/>
        </authorList>
    </citation>
    <scope>NUCLEOTIDE SEQUENCE</scope>
    <source>
        <strain evidence="6">CE91-St12</strain>
    </source>
</reference>
<evidence type="ECO:0000313" key="40">
    <source>
        <dbReference type="Proteomes" id="UP000095788"/>
    </source>
</evidence>
<dbReference type="Proteomes" id="UP000438773">
    <property type="component" value="Unassembled WGS sequence"/>
</dbReference>
<reference evidence="43 44" key="5">
    <citation type="submission" date="2018-08" db="EMBL/GenBank/DDBJ databases">
        <title>A genome reference for cultivated species of the human gut microbiota.</title>
        <authorList>
            <person name="Zou Y."/>
            <person name="Xue W."/>
            <person name="Luo G."/>
        </authorList>
    </citation>
    <scope>NUCLEOTIDE SEQUENCE [LARGE SCALE GENOMIC DNA]</scope>
    <source>
        <strain evidence="31 54">AF14-42</strain>
        <strain evidence="30 50">AF17-20</strain>
        <strain evidence="29 53">AF21-53</strain>
        <strain evidence="37 49">AM18-14LB</strain>
        <strain evidence="36 52">AM27-46</strain>
        <strain evidence="35 47">AM29-12AC</strain>
        <strain evidence="34 51">AM34-25</strain>
        <strain evidence="33 55">AM39-1</strain>
        <strain evidence="32 48">AM50-4</strain>
        <strain evidence="28 45">OM07-9</strain>
        <strain evidence="27 43">TF08-13</strain>
        <strain evidence="26 44">TF09-22</strain>
        <strain evidence="25 46">TM10-17</strain>
    </source>
</reference>
<dbReference type="Proteomes" id="UP000095788">
    <property type="component" value="Unassembled WGS sequence"/>
</dbReference>
<evidence type="ECO:0000313" key="39">
    <source>
        <dbReference type="Proteomes" id="UP000095766"/>
    </source>
</evidence>
<evidence type="ECO:0000313" key="26">
    <source>
        <dbReference type="EMBL" id="RGK87745.1"/>
    </source>
</evidence>
<organism evidence="22 67">
    <name type="scientific">Bacteroides uniformis</name>
    <dbReference type="NCBI Taxonomy" id="820"/>
    <lineage>
        <taxon>Bacteria</taxon>
        <taxon>Pseudomonadati</taxon>
        <taxon>Bacteroidota</taxon>
        <taxon>Bacteroidia</taxon>
        <taxon>Bacteroidales</taxon>
        <taxon>Bacteroidaceae</taxon>
        <taxon>Bacteroides</taxon>
    </lineage>
</organism>
<evidence type="ECO:0000313" key="56">
    <source>
        <dbReference type="Proteomes" id="UP000320533"/>
    </source>
</evidence>
<dbReference type="EMBL" id="AP019724">
    <property type="protein sequence ID" value="BBK88315.1"/>
    <property type="molecule type" value="Genomic_DNA"/>
</dbReference>
<evidence type="ECO:0008006" key="70">
    <source>
        <dbReference type="Google" id="ProtNLM"/>
    </source>
</evidence>
<dbReference type="EMBL" id="CYZF01000004">
    <property type="protein sequence ID" value="CUO31999.1"/>
    <property type="molecule type" value="Genomic_DNA"/>
</dbReference>
<dbReference type="Proteomes" id="UP000260795">
    <property type="component" value="Unassembled WGS sequence"/>
</dbReference>
<feature type="transmembrane region" description="Helical" evidence="1">
    <location>
        <begin position="12"/>
        <end position="30"/>
    </location>
</feature>
<evidence type="ECO:0000313" key="44">
    <source>
        <dbReference type="Proteomes" id="UP000260874"/>
    </source>
</evidence>
<dbReference type="EMBL" id="QSOF01000001">
    <property type="protein sequence ID" value="RGI80143.1"/>
    <property type="molecule type" value="Genomic_DNA"/>
</dbReference>
<reference evidence="24" key="4">
    <citation type="journal article" date="2018" name="BMC Genomics">
        <title>Whole genome sequencing and function prediction of 133 gut anaerobes isolated from chicken caecum in pure cultures.</title>
        <authorList>
            <person name="Medvecky M."/>
            <person name="Cejkova D."/>
            <person name="Polansky O."/>
            <person name="Karasova D."/>
            <person name="Kubasova T."/>
            <person name="Cizek A."/>
            <person name="Rychlik I."/>
        </authorList>
    </citation>
    <scope>NUCLEOTIDE SEQUENCE</scope>
    <source>
        <strain evidence="24">An67</strain>
    </source>
</reference>
<evidence type="ECO:0000313" key="7">
    <source>
        <dbReference type="EMBL" id="KAB4087081.1"/>
    </source>
</evidence>
<evidence type="ECO:0000313" key="47">
    <source>
        <dbReference type="Proteomes" id="UP000283601"/>
    </source>
</evidence>
<evidence type="ECO:0000313" key="11">
    <source>
        <dbReference type="EMBL" id="KAB4169645.1"/>
    </source>
</evidence>
<evidence type="ECO:0000313" key="25">
    <source>
        <dbReference type="EMBL" id="RGI80143.1"/>
    </source>
</evidence>
<evidence type="ECO:0000313" key="22">
    <source>
        <dbReference type="EMBL" id="MDU0245735.1"/>
    </source>
</evidence>
<dbReference type="Proteomes" id="UP000432488">
    <property type="component" value="Unassembled WGS sequence"/>
</dbReference>
<dbReference type="Proteomes" id="UP000261295">
    <property type="component" value="Unassembled WGS sequence"/>
</dbReference>
<dbReference type="Proteomes" id="UP000487221">
    <property type="component" value="Unassembled WGS sequence"/>
</dbReference>
<dbReference type="EMBL" id="QSTL01000001">
    <property type="protein sequence ID" value="RGM58690.1"/>
    <property type="molecule type" value="Genomic_DNA"/>
</dbReference>
<dbReference type="Proteomes" id="UP001218502">
    <property type="component" value="Unassembled WGS sequence"/>
</dbReference>
<sequence>MTITKRNYLLHTALLTVLIGIVGGWAYFSINPHHYFGGYPLIPLFFFVFGVFMINMTESCRHRMPGRMLQIYLLMRVMRMLVSMIVMLVYCVAVREEARAFLLTFIANYLIYLIYDSWFFFTFEANRKLKKKSNNEKIA</sequence>
<dbReference type="PATRIC" id="fig|820.27.peg.2118"/>
<dbReference type="EMBL" id="QRXV01000019">
    <property type="protein sequence ID" value="RGU36920.1"/>
    <property type="molecule type" value="Genomic_DNA"/>
</dbReference>
<dbReference type="Proteomes" id="UP000283684">
    <property type="component" value="Unassembled WGS sequence"/>
</dbReference>
<dbReference type="EMBL" id="WCTY01000026">
    <property type="protein sequence ID" value="KAB4182200.1"/>
    <property type="molecule type" value="Genomic_DNA"/>
</dbReference>
<dbReference type="EMBL" id="CZAO01000002">
    <property type="protein sequence ID" value="CUO91392.1"/>
    <property type="molecule type" value="Genomic_DNA"/>
</dbReference>
<evidence type="ECO:0000313" key="19">
    <source>
        <dbReference type="EMBL" id="MDC1793471.1"/>
    </source>
</evidence>
<dbReference type="Proteomes" id="UP000431575">
    <property type="component" value="Unassembled WGS sequence"/>
</dbReference>
<dbReference type="EMBL" id="WCTM01000002">
    <property type="protein sequence ID" value="KAB4245608.1"/>
    <property type="molecule type" value="Genomic_DNA"/>
</dbReference>
<evidence type="ECO:0000313" key="29">
    <source>
        <dbReference type="EMBL" id="RGS56299.1"/>
    </source>
</evidence>
<dbReference type="Proteomes" id="UP000285283">
    <property type="component" value="Unassembled WGS sequence"/>
</dbReference>
<dbReference type="EMBL" id="JAFBJK010000004">
    <property type="protein sequence ID" value="MBT8727694.1"/>
    <property type="molecule type" value="Genomic_DNA"/>
</dbReference>
<keyword evidence="1" id="KW-0812">Transmembrane</keyword>
<dbReference type="Proteomes" id="UP001055048">
    <property type="component" value="Unassembled WGS sequence"/>
</dbReference>
<feature type="transmembrane region" description="Helical" evidence="1">
    <location>
        <begin position="36"/>
        <end position="56"/>
    </location>
</feature>
<name>A0A139K5V7_BACUN</name>
<evidence type="ECO:0000313" key="58">
    <source>
        <dbReference type="Proteomes" id="UP000432488"/>
    </source>
</evidence>
<dbReference type="EMBL" id="QSRK01000010">
    <property type="protein sequence ID" value="RGL14582.1"/>
    <property type="molecule type" value="Genomic_DNA"/>
</dbReference>
<dbReference type="EMBL" id="CZBF01000001">
    <property type="protein sequence ID" value="CUP38241.1"/>
    <property type="molecule type" value="Genomic_DNA"/>
</dbReference>
<evidence type="ECO:0000313" key="57">
    <source>
        <dbReference type="Proteomes" id="UP000431575"/>
    </source>
</evidence>
<evidence type="ECO:0000313" key="24">
    <source>
        <dbReference type="EMBL" id="OUN55386.1"/>
    </source>
</evidence>
<dbReference type="EMBL" id="JAQNRK010000003">
    <property type="protein sequence ID" value="MDC1793471.1"/>
    <property type="molecule type" value="Genomic_DNA"/>
</dbReference>
<evidence type="ECO:0000313" key="30">
    <source>
        <dbReference type="EMBL" id="RGU36920.1"/>
    </source>
</evidence>
<evidence type="ECO:0000313" key="60">
    <source>
        <dbReference type="Proteomes" id="UP000434462"/>
    </source>
</evidence>
<evidence type="ECO:0000313" key="13">
    <source>
        <dbReference type="EMBL" id="KAB4185927.1"/>
    </source>
</evidence>
<accession>A0A139K5V7</accession>
<evidence type="ECO:0000313" key="33">
    <source>
        <dbReference type="EMBL" id="RHB77507.1"/>
    </source>
</evidence>
<evidence type="ECO:0000313" key="65">
    <source>
        <dbReference type="Proteomes" id="UP000487221"/>
    </source>
</evidence>
<dbReference type="EMBL" id="WCUG01000008">
    <property type="protein sequence ID" value="KAB4169645.1"/>
    <property type="molecule type" value="Genomic_DNA"/>
</dbReference>